<sequence>MSTHRQRKVDCSQTSHIKFAILENCWLASRCSPPRKRVSWERHQNHDFLTHSANSRHIFHRRSRLDNAVQLRRDLQLRHRSDPRFLSYLTARWLYITRKWAMFSGSQRNYSTAVSQCLTTTTNSVERQLDERDEDDFM</sequence>
<reference evidence="1 2" key="1">
    <citation type="submission" date="2013-11" db="EMBL/GenBank/DDBJ databases">
        <title>Opisthorchis viverrini - life in the bile duct.</title>
        <authorList>
            <person name="Young N.D."/>
            <person name="Nagarajan N."/>
            <person name="Lin S.J."/>
            <person name="Korhonen P.K."/>
            <person name="Jex A.R."/>
            <person name="Hall R.S."/>
            <person name="Safavi-Hemami H."/>
            <person name="Kaewkong W."/>
            <person name="Bertrand D."/>
            <person name="Gao S."/>
            <person name="Seet Q."/>
            <person name="Wongkham S."/>
            <person name="Teh B.T."/>
            <person name="Wongkham C."/>
            <person name="Intapan P.M."/>
            <person name="Maleewong W."/>
            <person name="Yang X."/>
            <person name="Hu M."/>
            <person name="Wang Z."/>
            <person name="Hofmann A."/>
            <person name="Sternberg P.W."/>
            <person name="Tan P."/>
            <person name="Wang J."/>
            <person name="Gasser R.B."/>
        </authorList>
    </citation>
    <scope>NUCLEOTIDE SEQUENCE [LARGE SCALE GENOMIC DNA]</scope>
</reference>
<protein>
    <submittedName>
        <fullName evidence="1">Uncharacterized protein</fullName>
    </submittedName>
</protein>
<dbReference type="Proteomes" id="UP000054324">
    <property type="component" value="Unassembled WGS sequence"/>
</dbReference>
<evidence type="ECO:0000313" key="1">
    <source>
        <dbReference type="EMBL" id="KER29006.1"/>
    </source>
</evidence>
<accession>A0A074ZPF4</accession>
<dbReference type="CTD" id="20318479"/>
<dbReference type="KEGG" id="ovi:T265_04297"/>
<keyword evidence="2" id="KW-1185">Reference proteome</keyword>
<proteinExistence type="predicted"/>
<dbReference type="RefSeq" id="XP_009167260.1">
    <property type="nucleotide sequence ID" value="XM_009168996.1"/>
</dbReference>
<dbReference type="EMBL" id="KL596687">
    <property type="protein sequence ID" value="KER29006.1"/>
    <property type="molecule type" value="Genomic_DNA"/>
</dbReference>
<evidence type="ECO:0000313" key="2">
    <source>
        <dbReference type="Proteomes" id="UP000054324"/>
    </source>
</evidence>
<name>A0A074ZPF4_OPIVI</name>
<dbReference type="AlphaFoldDB" id="A0A074ZPF4"/>
<organism evidence="1 2">
    <name type="scientific">Opisthorchis viverrini</name>
    <name type="common">Southeast Asian liver fluke</name>
    <dbReference type="NCBI Taxonomy" id="6198"/>
    <lineage>
        <taxon>Eukaryota</taxon>
        <taxon>Metazoa</taxon>
        <taxon>Spiralia</taxon>
        <taxon>Lophotrochozoa</taxon>
        <taxon>Platyhelminthes</taxon>
        <taxon>Trematoda</taxon>
        <taxon>Digenea</taxon>
        <taxon>Opisthorchiida</taxon>
        <taxon>Opisthorchiata</taxon>
        <taxon>Opisthorchiidae</taxon>
        <taxon>Opisthorchis</taxon>
    </lineage>
</organism>
<gene>
    <name evidence="1" type="ORF">T265_04297</name>
</gene>
<dbReference type="GeneID" id="20318479"/>